<dbReference type="Gene3D" id="3.10.20.90">
    <property type="entry name" value="Phosphatidylinositol 3-kinase Catalytic Subunit, Chain A, domain 1"/>
    <property type="match status" value="1"/>
</dbReference>
<dbReference type="Proteomes" id="UP000646827">
    <property type="component" value="Unassembled WGS sequence"/>
</dbReference>
<protein>
    <recommendedName>
        <fullName evidence="1">Ubiquitin-like domain-containing protein</fullName>
    </recommendedName>
</protein>
<dbReference type="OrthoDB" id="428577at2759"/>
<evidence type="ECO:0000259" key="1">
    <source>
        <dbReference type="PROSITE" id="PS50053"/>
    </source>
</evidence>
<sequence>MLIVPDESNFINQYLTELSSRSVRFGQDYTARNLPKPLKIKRSPLAPSEPTTNDAATSTIDVTIKILKPASQITVKEVSLNETTIGELKQLIHKQKSDIQVNRQRLLLRGKVLADNKLLSDYGLTTDKSVTLHLMLTAPPKQPETGKFGLTLTTEKKLEDPAFWDLLKSSVAQIVDNNEKDAEILISKFKDITKQ</sequence>
<dbReference type="GO" id="GO:0031593">
    <property type="term" value="F:polyubiquitin modification-dependent protein binding"/>
    <property type="evidence" value="ECO:0007669"/>
    <property type="project" value="TreeGrafter"/>
</dbReference>
<feature type="domain" description="Ubiquitin-like" evidence="1">
    <location>
        <begin position="60"/>
        <end position="139"/>
    </location>
</feature>
<dbReference type="PANTHER" id="PTHR10677">
    <property type="entry name" value="UBIQUILIN"/>
    <property type="match status" value="1"/>
</dbReference>
<gene>
    <name evidence="2" type="ORF">INT45_006879</name>
</gene>
<evidence type="ECO:0000313" key="2">
    <source>
        <dbReference type="EMBL" id="KAG2218727.1"/>
    </source>
</evidence>
<dbReference type="CDD" id="cd17039">
    <property type="entry name" value="Ubl_ubiquitin_like"/>
    <property type="match status" value="1"/>
</dbReference>
<dbReference type="PROSITE" id="PS50053">
    <property type="entry name" value="UBIQUITIN_2"/>
    <property type="match status" value="1"/>
</dbReference>
<dbReference type="InterPro" id="IPR000626">
    <property type="entry name" value="Ubiquitin-like_dom"/>
</dbReference>
<dbReference type="PANTHER" id="PTHR10677:SF3">
    <property type="entry name" value="FI07626P-RELATED"/>
    <property type="match status" value="1"/>
</dbReference>
<dbReference type="SUPFAM" id="SSF54236">
    <property type="entry name" value="Ubiquitin-like"/>
    <property type="match status" value="1"/>
</dbReference>
<dbReference type="GO" id="GO:0005829">
    <property type="term" value="C:cytosol"/>
    <property type="evidence" value="ECO:0007669"/>
    <property type="project" value="TreeGrafter"/>
</dbReference>
<proteinExistence type="predicted"/>
<comment type="caution">
    <text evidence="2">The sequence shown here is derived from an EMBL/GenBank/DDBJ whole genome shotgun (WGS) entry which is preliminary data.</text>
</comment>
<dbReference type="EMBL" id="JAEPRB010000213">
    <property type="protein sequence ID" value="KAG2218727.1"/>
    <property type="molecule type" value="Genomic_DNA"/>
</dbReference>
<keyword evidence="3" id="KW-1185">Reference proteome</keyword>
<dbReference type="Pfam" id="PF00240">
    <property type="entry name" value="ubiquitin"/>
    <property type="match status" value="1"/>
</dbReference>
<organism evidence="2 3">
    <name type="scientific">Circinella minor</name>
    <dbReference type="NCBI Taxonomy" id="1195481"/>
    <lineage>
        <taxon>Eukaryota</taxon>
        <taxon>Fungi</taxon>
        <taxon>Fungi incertae sedis</taxon>
        <taxon>Mucoromycota</taxon>
        <taxon>Mucoromycotina</taxon>
        <taxon>Mucoromycetes</taxon>
        <taxon>Mucorales</taxon>
        <taxon>Lichtheimiaceae</taxon>
        <taxon>Circinella</taxon>
    </lineage>
</organism>
<evidence type="ECO:0000313" key="3">
    <source>
        <dbReference type="Proteomes" id="UP000646827"/>
    </source>
</evidence>
<dbReference type="SMART" id="SM00213">
    <property type="entry name" value="UBQ"/>
    <property type="match status" value="1"/>
</dbReference>
<reference evidence="2 3" key="1">
    <citation type="submission" date="2020-12" db="EMBL/GenBank/DDBJ databases">
        <title>Metabolic potential, ecology and presence of endohyphal bacteria is reflected in genomic diversity of Mucoromycotina.</title>
        <authorList>
            <person name="Muszewska A."/>
            <person name="Okrasinska A."/>
            <person name="Steczkiewicz K."/>
            <person name="Drgas O."/>
            <person name="Orlowska M."/>
            <person name="Perlinska-Lenart U."/>
            <person name="Aleksandrzak-Piekarczyk T."/>
            <person name="Szatraj K."/>
            <person name="Zielenkiewicz U."/>
            <person name="Pilsyk S."/>
            <person name="Malc E."/>
            <person name="Mieczkowski P."/>
            <person name="Kruszewska J.S."/>
            <person name="Biernat P."/>
            <person name="Pawlowska J."/>
        </authorList>
    </citation>
    <scope>NUCLEOTIDE SEQUENCE [LARGE SCALE GENOMIC DNA]</scope>
    <source>
        <strain evidence="2 3">CBS 142.35</strain>
    </source>
</reference>
<name>A0A8H7RYW8_9FUNG</name>
<dbReference type="GO" id="GO:0006511">
    <property type="term" value="P:ubiquitin-dependent protein catabolic process"/>
    <property type="evidence" value="ECO:0007669"/>
    <property type="project" value="TreeGrafter"/>
</dbReference>
<dbReference type="AlphaFoldDB" id="A0A8H7RYW8"/>
<accession>A0A8H7RYW8</accession>
<dbReference type="InterPro" id="IPR029071">
    <property type="entry name" value="Ubiquitin-like_domsf"/>
</dbReference>
<dbReference type="InterPro" id="IPR015496">
    <property type="entry name" value="Ubiquilin"/>
</dbReference>